<dbReference type="Proteomes" id="UP000674179">
    <property type="component" value="Chromosome 12"/>
</dbReference>
<evidence type="ECO:0008006" key="4">
    <source>
        <dbReference type="Google" id="ProtNLM"/>
    </source>
</evidence>
<organism evidence="2 3">
    <name type="scientific">Leishmania enriettii</name>
    <dbReference type="NCBI Taxonomy" id="5663"/>
    <lineage>
        <taxon>Eukaryota</taxon>
        <taxon>Discoba</taxon>
        <taxon>Euglenozoa</taxon>
        <taxon>Kinetoplastea</taxon>
        <taxon>Metakinetoplastina</taxon>
        <taxon>Trypanosomatida</taxon>
        <taxon>Trypanosomatidae</taxon>
        <taxon>Leishmaniinae</taxon>
        <taxon>Leishmania</taxon>
    </lineage>
</organism>
<keyword evidence="1" id="KW-0732">Signal</keyword>
<name>A0A836HG81_LEIEN</name>
<proteinExistence type="predicted"/>
<evidence type="ECO:0000313" key="2">
    <source>
        <dbReference type="EMBL" id="KAG5483570.1"/>
    </source>
</evidence>
<dbReference type="KEGG" id="lenr:94175376"/>
<dbReference type="EMBL" id="JAFHKP010000012">
    <property type="protein sequence ID" value="KAG5483570.1"/>
    <property type="molecule type" value="Genomic_DNA"/>
</dbReference>
<evidence type="ECO:0000256" key="1">
    <source>
        <dbReference type="SAM" id="SignalP"/>
    </source>
</evidence>
<keyword evidence="3" id="KW-1185">Reference proteome</keyword>
<accession>A0A836HG81</accession>
<feature type="signal peptide" evidence="1">
    <location>
        <begin position="1"/>
        <end position="20"/>
    </location>
</feature>
<gene>
    <name evidence="2" type="ORF">CUR178_08236</name>
</gene>
<dbReference type="AlphaFoldDB" id="A0A836HG81"/>
<dbReference type="RefSeq" id="XP_067694787.1">
    <property type="nucleotide sequence ID" value="XM_067839866.1"/>
</dbReference>
<comment type="caution">
    <text evidence="2">The sequence shown here is derived from an EMBL/GenBank/DDBJ whole genome shotgun (WGS) entry which is preliminary data.</text>
</comment>
<feature type="chain" id="PRO_5032858496" description="Secreted protein" evidence="1">
    <location>
        <begin position="21"/>
        <end position="72"/>
    </location>
</feature>
<sequence>MQRLCHAAPFLVACVSTSFLCDPTEDALNVRAFGAAVSSEGTETIPDRWSSTVMRDSGDEWTGEHCPQFGCA</sequence>
<reference evidence="2 3" key="1">
    <citation type="submission" date="2021-02" db="EMBL/GenBank/DDBJ databases">
        <title>Leishmania (Mundinia) enrietti genome sequencing and assembly.</title>
        <authorList>
            <person name="Almutairi H."/>
            <person name="Gatherer D."/>
        </authorList>
    </citation>
    <scope>NUCLEOTIDE SEQUENCE [LARGE SCALE GENOMIC DNA]</scope>
    <source>
        <strain evidence="2">CUR178</strain>
    </source>
</reference>
<evidence type="ECO:0000313" key="3">
    <source>
        <dbReference type="Proteomes" id="UP000674179"/>
    </source>
</evidence>
<dbReference type="GeneID" id="94175376"/>
<protein>
    <recommendedName>
        <fullName evidence="4">Secreted protein</fullName>
    </recommendedName>
</protein>